<proteinExistence type="predicted"/>
<organism evidence="1 2">
    <name type="scientific">Lindgomyces ingoldianus</name>
    <dbReference type="NCBI Taxonomy" id="673940"/>
    <lineage>
        <taxon>Eukaryota</taxon>
        <taxon>Fungi</taxon>
        <taxon>Dikarya</taxon>
        <taxon>Ascomycota</taxon>
        <taxon>Pezizomycotina</taxon>
        <taxon>Dothideomycetes</taxon>
        <taxon>Pleosporomycetidae</taxon>
        <taxon>Pleosporales</taxon>
        <taxon>Lindgomycetaceae</taxon>
        <taxon>Lindgomyces</taxon>
    </lineage>
</organism>
<comment type="caution">
    <text evidence="1">The sequence shown here is derived from an EMBL/GenBank/DDBJ whole genome shotgun (WGS) entry which is preliminary data.</text>
</comment>
<name>A0ACB6RES7_9PLEO</name>
<evidence type="ECO:0000313" key="1">
    <source>
        <dbReference type="EMBL" id="KAF2477641.1"/>
    </source>
</evidence>
<accession>A0ACB6RES7</accession>
<dbReference type="EMBL" id="MU003492">
    <property type="protein sequence ID" value="KAF2477641.1"/>
    <property type="molecule type" value="Genomic_DNA"/>
</dbReference>
<keyword evidence="2" id="KW-1185">Reference proteome</keyword>
<gene>
    <name evidence="1" type="ORF">BDR25DRAFT_206322</name>
</gene>
<reference evidence="1" key="1">
    <citation type="journal article" date="2020" name="Stud. Mycol.">
        <title>101 Dothideomycetes genomes: a test case for predicting lifestyles and emergence of pathogens.</title>
        <authorList>
            <person name="Haridas S."/>
            <person name="Albert R."/>
            <person name="Binder M."/>
            <person name="Bloem J."/>
            <person name="Labutti K."/>
            <person name="Salamov A."/>
            <person name="Andreopoulos B."/>
            <person name="Baker S."/>
            <person name="Barry K."/>
            <person name="Bills G."/>
            <person name="Bluhm B."/>
            <person name="Cannon C."/>
            <person name="Castanera R."/>
            <person name="Culley D."/>
            <person name="Daum C."/>
            <person name="Ezra D."/>
            <person name="Gonzalez J."/>
            <person name="Henrissat B."/>
            <person name="Kuo A."/>
            <person name="Liang C."/>
            <person name="Lipzen A."/>
            <person name="Lutzoni F."/>
            <person name="Magnuson J."/>
            <person name="Mondo S."/>
            <person name="Nolan M."/>
            <person name="Ohm R."/>
            <person name="Pangilinan J."/>
            <person name="Park H.-J."/>
            <person name="Ramirez L."/>
            <person name="Alfaro M."/>
            <person name="Sun H."/>
            <person name="Tritt A."/>
            <person name="Yoshinaga Y."/>
            <person name="Zwiers L.-H."/>
            <person name="Turgeon B."/>
            <person name="Goodwin S."/>
            <person name="Spatafora J."/>
            <person name="Crous P."/>
            <person name="Grigoriev I."/>
        </authorList>
    </citation>
    <scope>NUCLEOTIDE SEQUENCE</scope>
    <source>
        <strain evidence="1">ATCC 200398</strain>
    </source>
</reference>
<sequence length="270" mass="30833">MAHKPLSEFQKIGYNTFIWTPPSYSAQSPLIFFFAWNAAAAKHIAKYTLAYQKLFPSARILLVRCNTPDMFRKAESYRKLQTPAFEVVQEHVRSGGEVLVHSFSNGGGNQVVHFAKLWRDEEGGFLPMRAQILDSSPGKGPWMRSHAAIVLSLPRTFLWRVFGGLAVHLLLLMIFLFNMVTRKEPKFIIMGRELNDPTIFSTKAPRVYLYSKADQMVGHDEVEEHADDATSKGYDVRKVRFESSPHAGHVREDEGKYWGAVMDAWNRGRR</sequence>
<dbReference type="Proteomes" id="UP000799755">
    <property type="component" value="Unassembled WGS sequence"/>
</dbReference>
<protein>
    <submittedName>
        <fullName evidence="1">Indole-diterpene biosynthesis protein-like protein PaxU</fullName>
    </submittedName>
</protein>
<evidence type="ECO:0000313" key="2">
    <source>
        <dbReference type="Proteomes" id="UP000799755"/>
    </source>
</evidence>